<gene>
    <name evidence="2" type="ORF">CK510_21220</name>
</gene>
<dbReference type="EMBL" id="NTFS01000286">
    <property type="protein sequence ID" value="PAX52079.1"/>
    <property type="molecule type" value="Genomic_DNA"/>
</dbReference>
<organism evidence="2 3">
    <name type="scientific">Brunnivagina elsteri CCALA 953</name>
    <dbReference type="NCBI Taxonomy" id="987040"/>
    <lineage>
        <taxon>Bacteria</taxon>
        <taxon>Bacillati</taxon>
        <taxon>Cyanobacteriota</taxon>
        <taxon>Cyanophyceae</taxon>
        <taxon>Nostocales</taxon>
        <taxon>Calotrichaceae</taxon>
        <taxon>Brunnivagina</taxon>
    </lineage>
</organism>
<dbReference type="InterPro" id="IPR050229">
    <property type="entry name" value="GlpE_sulfurtransferase"/>
</dbReference>
<evidence type="ECO:0000313" key="2">
    <source>
        <dbReference type="EMBL" id="PAX52079.1"/>
    </source>
</evidence>
<evidence type="ECO:0000313" key="3">
    <source>
        <dbReference type="Proteomes" id="UP000218238"/>
    </source>
</evidence>
<dbReference type="InterPro" id="IPR036873">
    <property type="entry name" value="Rhodanese-like_dom_sf"/>
</dbReference>
<accession>A0A2A2TF88</accession>
<reference evidence="2 3" key="1">
    <citation type="submission" date="2017-08" db="EMBL/GenBank/DDBJ databases">
        <title>Draft genome sequence of filamentous cyanobacterium Calothrix elsteri CCALA 953.</title>
        <authorList>
            <person name="Gagunashvili A.N."/>
            <person name="Elster J."/>
            <person name="Andresson O.S."/>
        </authorList>
    </citation>
    <scope>NUCLEOTIDE SEQUENCE [LARGE SCALE GENOMIC DNA]</scope>
    <source>
        <strain evidence="2 3">CCALA 953</strain>
    </source>
</reference>
<protein>
    <submittedName>
        <fullName evidence="2">Sulfurtransferase</fullName>
    </submittedName>
</protein>
<proteinExistence type="predicted"/>
<dbReference type="CDD" id="cd00158">
    <property type="entry name" value="RHOD"/>
    <property type="match status" value="1"/>
</dbReference>
<dbReference type="SUPFAM" id="SSF52821">
    <property type="entry name" value="Rhodanese/Cell cycle control phosphatase"/>
    <property type="match status" value="1"/>
</dbReference>
<dbReference type="SMART" id="SM00450">
    <property type="entry name" value="RHOD"/>
    <property type="match status" value="1"/>
</dbReference>
<keyword evidence="2" id="KW-0808">Transferase</keyword>
<keyword evidence="3" id="KW-1185">Reference proteome</keyword>
<dbReference type="OrthoDB" id="9792975at2"/>
<name>A0A2A2TF88_9CYAN</name>
<evidence type="ECO:0000259" key="1">
    <source>
        <dbReference type="PROSITE" id="PS50206"/>
    </source>
</evidence>
<dbReference type="Pfam" id="PF00581">
    <property type="entry name" value="Rhodanese"/>
    <property type="match status" value="1"/>
</dbReference>
<dbReference type="PROSITE" id="PS50206">
    <property type="entry name" value="RHODANESE_3"/>
    <property type="match status" value="1"/>
</dbReference>
<dbReference type="PANTHER" id="PTHR43031">
    <property type="entry name" value="FAD-DEPENDENT OXIDOREDUCTASE"/>
    <property type="match status" value="1"/>
</dbReference>
<dbReference type="RefSeq" id="WP_095723595.1">
    <property type="nucleotide sequence ID" value="NZ_NTFS01000286.1"/>
</dbReference>
<dbReference type="GO" id="GO:0016740">
    <property type="term" value="F:transferase activity"/>
    <property type="evidence" value="ECO:0007669"/>
    <property type="project" value="UniProtKB-KW"/>
</dbReference>
<dbReference type="InterPro" id="IPR001763">
    <property type="entry name" value="Rhodanese-like_dom"/>
</dbReference>
<comment type="caution">
    <text evidence="2">The sequence shown here is derived from an EMBL/GenBank/DDBJ whole genome shotgun (WGS) entry which is preliminary data.</text>
</comment>
<dbReference type="PANTHER" id="PTHR43031:SF1">
    <property type="entry name" value="PYRIDINE NUCLEOTIDE-DISULPHIDE OXIDOREDUCTASE"/>
    <property type="match status" value="1"/>
</dbReference>
<dbReference type="Proteomes" id="UP000218238">
    <property type="component" value="Unassembled WGS sequence"/>
</dbReference>
<dbReference type="Gene3D" id="3.40.250.10">
    <property type="entry name" value="Rhodanese-like domain"/>
    <property type="match status" value="1"/>
</dbReference>
<sequence length="166" mass="18366">MKIRHFSTVILLSFYVLIYTFFGVYDASALASPLSQTQKIAVVSTSDVDLKIAVDSYLKSIPGDYYTVGKVEGLKQLLKQDKVFLVDVREPSEYALGHIGDAINIPLRTLAQNLDNIPKKQPVVVYCSSGYRSAMAVMSLHLLGYENVRGFPPSMNGWKAANQDNS</sequence>
<feature type="domain" description="Rhodanese" evidence="1">
    <location>
        <begin position="79"/>
        <end position="163"/>
    </location>
</feature>
<dbReference type="AlphaFoldDB" id="A0A2A2TF88"/>